<keyword evidence="16" id="KW-1185">Reference proteome</keyword>
<feature type="binding site" evidence="9">
    <location>
        <begin position="572"/>
        <end position="579"/>
    </location>
    <ligand>
        <name>ATP</name>
        <dbReference type="ChEBI" id="CHEBI:30616"/>
    </ligand>
</feature>
<dbReference type="InterPro" id="IPR003593">
    <property type="entry name" value="AAA+_ATPase"/>
</dbReference>
<evidence type="ECO:0000256" key="10">
    <source>
        <dbReference type="PROSITE-ProRule" id="PRU01122"/>
    </source>
</evidence>
<keyword evidence="3 9" id="KW-0547">Nucleotide-binding</keyword>
<dbReference type="InterPro" id="IPR003959">
    <property type="entry name" value="ATPase_AAA_core"/>
</dbReference>
<feature type="active site" evidence="9 10">
    <location>
        <position position="1000"/>
    </location>
</feature>
<dbReference type="EMBL" id="OZ019893">
    <property type="protein sequence ID" value="CAK9190456.1"/>
    <property type="molecule type" value="Genomic_DNA"/>
</dbReference>
<dbReference type="EC" id="3.4.21.53" evidence="9"/>
<dbReference type="PROSITE" id="PS51786">
    <property type="entry name" value="LON_PROTEOLYTIC"/>
    <property type="match status" value="1"/>
</dbReference>
<feature type="compositionally biased region" description="Basic and acidic residues" evidence="12">
    <location>
        <begin position="155"/>
        <end position="173"/>
    </location>
</feature>
<evidence type="ECO:0000256" key="7">
    <source>
        <dbReference type="ARBA" id="ARBA00023125"/>
    </source>
</evidence>
<dbReference type="InterPro" id="IPR027065">
    <property type="entry name" value="Lon_Prtase"/>
</dbReference>
<keyword evidence="6 9" id="KW-0067">ATP-binding</keyword>
<reference evidence="15 16" key="1">
    <citation type="submission" date="2024-02" db="EMBL/GenBank/DDBJ databases">
        <authorList>
            <consortium name="ELIXIR-Norway"/>
            <consortium name="Elixir Norway"/>
        </authorList>
    </citation>
    <scope>NUCLEOTIDE SEQUENCE [LARGE SCALE GENOMIC DNA]</scope>
</reference>
<dbReference type="SUPFAM" id="SSF54211">
    <property type="entry name" value="Ribosomal protein S5 domain 2-like"/>
    <property type="match status" value="1"/>
</dbReference>
<evidence type="ECO:0000313" key="15">
    <source>
        <dbReference type="EMBL" id="CAK9190456.1"/>
    </source>
</evidence>
<dbReference type="InterPro" id="IPR003111">
    <property type="entry name" value="Lon_prtase_N"/>
</dbReference>
<feature type="active site" evidence="9 10">
    <location>
        <position position="957"/>
    </location>
</feature>
<evidence type="ECO:0000256" key="6">
    <source>
        <dbReference type="ARBA" id="ARBA00022840"/>
    </source>
</evidence>
<evidence type="ECO:0000259" key="14">
    <source>
        <dbReference type="PROSITE" id="PS51787"/>
    </source>
</evidence>
<dbReference type="Gene3D" id="1.20.5.5270">
    <property type="match status" value="1"/>
</dbReference>
<protein>
    <recommendedName>
        <fullName evidence="9">Lon protease homolog, mitochondrial</fullName>
        <ecNumber evidence="9">3.4.21.53</ecNumber>
    </recommendedName>
</protein>
<keyword evidence="8 9" id="KW-0496">Mitochondrion</keyword>
<dbReference type="Pfam" id="PF02190">
    <property type="entry name" value="LON_substr_bdg"/>
    <property type="match status" value="1"/>
</dbReference>
<feature type="compositionally biased region" description="Polar residues" evidence="12">
    <location>
        <begin position="56"/>
        <end position="68"/>
    </location>
</feature>
<dbReference type="SMART" id="SM00464">
    <property type="entry name" value="LON"/>
    <property type="match status" value="1"/>
</dbReference>
<dbReference type="InterPro" id="IPR027417">
    <property type="entry name" value="P-loop_NTPase"/>
</dbReference>
<evidence type="ECO:0000313" key="16">
    <source>
        <dbReference type="Proteomes" id="UP001497512"/>
    </source>
</evidence>
<dbReference type="PANTHER" id="PTHR43718:SF2">
    <property type="entry name" value="LON PROTEASE HOMOLOG, MITOCHONDRIAL"/>
    <property type="match status" value="1"/>
</dbReference>
<keyword evidence="2 9" id="KW-0645">Protease</keyword>
<feature type="compositionally biased region" description="Acidic residues" evidence="12">
    <location>
        <begin position="100"/>
        <end position="115"/>
    </location>
</feature>
<dbReference type="InterPro" id="IPR027503">
    <property type="entry name" value="Lonm_euk"/>
</dbReference>
<evidence type="ECO:0000256" key="1">
    <source>
        <dbReference type="ARBA" id="ARBA00004305"/>
    </source>
</evidence>
<evidence type="ECO:0000256" key="3">
    <source>
        <dbReference type="ARBA" id="ARBA00022741"/>
    </source>
</evidence>
<evidence type="ECO:0000259" key="13">
    <source>
        <dbReference type="PROSITE" id="PS51786"/>
    </source>
</evidence>
<dbReference type="SUPFAM" id="SSF52540">
    <property type="entry name" value="P-loop containing nucleoside triphosphate hydrolases"/>
    <property type="match status" value="1"/>
</dbReference>
<name>A0ABP0TAE8_9BRYO</name>
<feature type="region of interest" description="Disordered" evidence="12">
    <location>
        <begin position="53"/>
        <end position="179"/>
    </location>
</feature>
<dbReference type="HAMAP" id="MF_03120">
    <property type="entry name" value="lonm_euk"/>
    <property type="match status" value="1"/>
</dbReference>
<feature type="compositionally biased region" description="Low complexity" evidence="12">
    <location>
        <begin position="69"/>
        <end position="89"/>
    </location>
</feature>
<evidence type="ECO:0000256" key="11">
    <source>
        <dbReference type="RuleBase" id="RU000591"/>
    </source>
</evidence>
<dbReference type="SMART" id="SM00382">
    <property type="entry name" value="AAA"/>
    <property type="match status" value="1"/>
</dbReference>
<comment type="catalytic activity">
    <reaction evidence="9">
        <text>Hydrolysis of proteins in presence of ATP.</text>
        <dbReference type="EC" id="3.4.21.53"/>
    </reaction>
</comment>
<dbReference type="PROSITE" id="PS51787">
    <property type="entry name" value="LON_N"/>
    <property type="match status" value="1"/>
</dbReference>
<dbReference type="SUPFAM" id="SSF88697">
    <property type="entry name" value="PUA domain-like"/>
    <property type="match status" value="1"/>
</dbReference>
<dbReference type="InterPro" id="IPR020568">
    <property type="entry name" value="Ribosomal_Su5_D2-typ_SF"/>
</dbReference>
<keyword evidence="5 9" id="KW-0720">Serine protease</keyword>
<dbReference type="Gene3D" id="2.30.130.40">
    <property type="entry name" value="LON domain-like"/>
    <property type="match status" value="1"/>
</dbReference>
<dbReference type="PANTHER" id="PTHR43718">
    <property type="entry name" value="LON PROTEASE"/>
    <property type="match status" value="1"/>
</dbReference>
<dbReference type="PROSITE" id="PS01046">
    <property type="entry name" value="LON_SER"/>
    <property type="match status" value="1"/>
</dbReference>
<dbReference type="InterPro" id="IPR054594">
    <property type="entry name" value="Lon_lid"/>
</dbReference>
<dbReference type="Pfam" id="PF22667">
    <property type="entry name" value="Lon_lid"/>
    <property type="match status" value="1"/>
</dbReference>
<evidence type="ECO:0000256" key="2">
    <source>
        <dbReference type="ARBA" id="ARBA00022670"/>
    </source>
</evidence>
<dbReference type="Gene3D" id="3.40.50.300">
    <property type="entry name" value="P-loop containing nucleotide triphosphate hydrolases"/>
    <property type="match status" value="1"/>
</dbReference>
<comment type="similarity">
    <text evidence="9 10 11">Belongs to the peptidase S16 family.</text>
</comment>
<dbReference type="InterPro" id="IPR015947">
    <property type="entry name" value="PUA-like_sf"/>
</dbReference>
<proteinExistence type="inferred from homology"/>
<dbReference type="Gene3D" id="1.20.58.1480">
    <property type="match status" value="1"/>
</dbReference>
<comment type="subcellular location">
    <subcellularLocation>
        <location evidence="1 9">Mitochondrion matrix</location>
    </subcellularLocation>
</comment>
<organism evidence="15 16">
    <name type="scientific">Sphagnum troendelagicum</name>
    <dbReference type="NCBI Taxonomy" id="128251"/>
    <lineage>
        <taxon>Eukaryota</taxon>
        <taxon>Viridiplantae</taxon>
        <taxon>Streptophyta</taxon>
        <taxon>Embryophyta</taxon>
        <taxon>Bryophyta</taxon>
        <taxon>Sphagnophytina</taxon>
        <taxon>Sphagnopsida</taxon>
        <taxon>Sphagnales</taxon>
        <taxon>Sphagnaceae</taxon>
        <taxon>Sphagnum</taxon>
    </lineage>
</organism>
<dbReference type="InterPro" id="IPR046336">
    <property type="entry name" value="Lon_prtase_N_sf"/>
</dbReference>
<feature type="compositionally biased region" description="Gly residues" evidence="12">
    <location>
        <begin position="126"/>
        <end position="137"/>
    </location>
</feature>
<feature type="domain" description="Lon N-terminal" evidence="14">
    <location>
        <begin position="198"/>
        <end position="417"/>
    </location>
</feature>
<dbReference type="InterPro" id="IPR004815">
    <property type="entry name" value="Lon_bac/euk-typ"/>
</dbReference>
<sequence>MLAAMAPAAVRRVPLLRSIVAVSRVGGEWSAGSSGDRAPLLVLWDTLVPHSRITVGPTSSASNRTRFLSSSTSGSGRDGDNSSGKADGAAARESEGVERESEEPAANEEVASEEADVAKPPSSGDSGSGVSGGGKGGGENKDSGKRRGLLNIWKGGEKEAKEGNGEKDSKDGGEAVVSDSAPQAGAIVPATGPRPARVVAVPLTRRPLFPGFYVPITIKDPKLSEKLAELKAAGTPWVGTFLLKDAKAKDGSTVLTAAEGGEGTEHLRGEELFKRLHEYGTFAQITNVMRPLDGESATQFLLMGHRRLRLTGMVEDDLMSVSVDHLRDKPYDSTQDELKATVLEVVSTMKDLMRLNPLYKEHIQMFVQHTGEFNASKLADFGAALTTADEPSLQEVLEELDVLKRLHLTLMLLKKELELSKLQQSIAKGVEEKISGDQRRYFLMEQLKAIKKELGLETDDKTALTGKFRERLEPHRKDCPPHVLQVIDEELSKLQGLESSSSEFNVTRNYLDWLTSLPWGHYSEENFDVYRAQKVLDDDHYGLSDVKERILEFIAVGRLRGTAQGKIICLAGPPGVGKTSIGRSIANALNRKFYRFSVGGLGDVAEIKGHRRTYVGAMPGKMVQCLKATGTGNPLVLIDEIDKLGRGHAGDPASALLELLDPEQNANFLDHYLDVPIDLSKVLFVCTANVVENIPDPLLDRMEVIRLVGYITDEKMHIARDYLEKSAREGSGVKPEQVELSDGALHTLIETYCREAGVRNLQKHIEKIYRKVALKLVRNQLQTLGMGPESPLTVEEVPVVPVADTATGDNQAESLPKTSSDVVIVEELGDAVTENQPTPQEKLVVDDSNLSDYVGNPVFQSDRLYEQTPIGVVMGLAWTAMGGSTLYVETSLVEEGEGKGQLQITGQLGDVMKESATIAHTLSRAILREKEPQNNFFANSRIHLHVPAGATPKDGPSAGCTMITSMLSLAMKQTVRRDVAMTGEVTLTGRVLPIGGVKEKTVAARRSGVKTIIFPLANKRDYDELPAHVQEGLEVHFVDHYSEIFDLAFDIKPESEKQLAIVETELASPVSLAS</sequence>
<keyword evidence="7 9" id="KW-0238">DNA-binding</keyword>
<dbReference type="Gene3D" id="1.10.8.60">
    <property type="match status" value="1"/>
</dbReference>
<evidence type="ECO:0000256" key="9">
    <source>
        <dbReference type="HAMAP-Rule" id="MF_03120"/>
    </source>
</evidence>
<accession>A0ABP0TAE8</accession>
<dbReference type="InterPro" id="IPR008269">
    <property type="entry name" value="Lon_proteolytic"/>
</dbReference>
<dbReference type="Gene3D" id="3.30.230.10">
    <property type="match status" value="1"/>
</dbReference>
<dbReference type="PRINTS" id="PR00830">
    <property type="entry name" value="ENDOLAPTASE"/>
</dbReference>
<gene>
    <name evidence="15" type="ORF">CSSPTR1EN2_LOCUS899</name>
</gene>
<comment type="subunit">
    <text evidence="9">Homohexamer or homoheptamer. Organized in a ring with a central cavity.</text>
</comment>
<dbReference type="NCBIfam" id="TIGR00763">
    <property type="entry name" value="lon"/>
    <property type="match status" value="1"/>
</dbReference>
<evidence type="ECO:0000256" key="4">
    <source>
        <dbReference type="ARBA" id="ARBA00022801"/>
    </source>
</evidence>
<comment type="function">
    <text evidence="9">ATP-dependent serine protease that mediates the selective degradation of misfolded, unassembled or oxidatively damaged polypeptides as well as certain short-lived regulatory proteins in the mitochondrial matrix. May also have a chaperone function in the assembly of inner membrane protein complexes. Participates in the regulation of mitochondrial gene expression and in the maintenance of the integrity of the mitochondrial genome. Binds to mitochondrial DNA in a site-specific manner.</text>
</comment>
<keyword evidence="4 9" id="KW-0378">Hydrolase</keyword>
<evidence type="ECO:0000256" key="12">
    <source>
        <dbReference type="SAM" id="MobiDB-lite"/>
    </source>
</evidence>
<feature type="domain" description="Lon proteolytic" evidence="13">
    <location>
        <begin position="867"/>
        <end position="1051"/>
    </location>
</feature>
<dbReference type="InterPro" id="IPR008268">
    <property type="entry name" value="Peptidase_S16_AS"/>
</dbReference>
<dbReference type="Pfam" id="PF05362">
    <property type="entry name" value="Lon_C"/>
    <property type="match status" value="1"/>
</dbReference>
<dbReference type="InterPro" id="IPR014721">
    <property type="entry name" value="Ribsml_uS5_D2-typ_fold_subgr"/>
</dbReference>
<dbReference type="Proteomes" id="UP001497512">
    <property type="component" value="Chromosome 1"/>
</dbReference>
<evidence type="ECO:0000256" key="8">
    <source>
        <dbReference type="ARBA" id="ARBA00023128"/>
    </source>
</evidence>
<dbReference type="Pfam" id="PF00004">
    <property type="entry name" value="AAA"/>
    <property type="match status" value="1"/>
</dbReference>
<dbReference type="CDD" id="cd19500">
    <property type="entry name" value="RecA-like_Lon"/>
    <property type="match status" value="1"/>
</dbReference>
<evidence type="ECO:0000256" key="5">
    <source>
        <dbReference type="ARBA" id="ARBA00022825"/>
    </source>
</evidence>
<feature type="compositionally biased region" description="Basic and acidic residues" evidence="12">
    <location>
        <begin position="90"/>
        <end position="99"/>
    </location>
</feature>